<reference evidence="2" key="1">
    <citation type="journal article" date="2020" name="Stud. Mycol.">
        <title>101 Dothideomycetes genomes: a test case for predicting lifestyles and emergence of pathogens.</title>
        <authorList>
            <person name="Haridas S."/>
            <person name="Albert R."/>
            <person name="Binder M."/>
            <person name="Bloem J."/>
            <person name="Labutti K."/>
            <person name="Salamov A."/>
            <person name="Andreopoulos B."/>
            <person name="Baker S."/>
            <person name="Barry K."/>
            <person name="Bills G."/>
            <person name="Bluhm B."/>
            <person name="Cannon C."/>
            <person name="Castanera R."/>
            <person name="Culley D."/>
            <person name="Daum C."/>
            <person name="Ezra D."/>
            <person name="Gonzalez J."/>
            <person name="Henrissat B."/>
            <person name="Kuo A."/>
            <person name="Liang C."/>
            <person name="Lipzen A."/>
            <person name="Lutzoni F."/>
            <person name="Magnuson J."/>
            <person name="Mondo S."/>
            <person name="Nolan M."/>
            <person name="Ohm R."/>
            <person name="Pangilinan J."/>
            <person name="Park H.-J."/>
            <person name="Ramirez L."/>
            <person name="Alfaro M."/>
            <person name="Sun H."/>
            <person name="Tritt A."/>
            <person name="Yoshinaga Y."/>
            <person name="Zwiers L.-H."/>
            <person name="Turgeon B."/>
            <person name="Goodwin S."/>
            <person name="Spatafora J."/>
            <person name="Crous P."/>
            <person name="Grigoriev I."/>
        </authorList>
    </citation>
    <scope>NUCLEOTIDE SEQUENCE</scope>
    <source>
        <strain evidence="2">CBS 122367</strain>
    </source>
</reference>
<dbReference type="InterPro" id="IPR053212">
    <property type="entry name" value="DHP_3-monooxygenase"/>
</dbReference>
<name>A0A6G1IJC4_9PLEO</name>
<dbReference type="Gene3D" id="3.50.50.60">
    <property type="entry name" value="FAD/NAD(P)-binding domain"/>
    <property type="match status" value="1"/>
</dbReference>
<dbReference type="AlphaFoldDB" id="A0A6G1IJC4"/>
<dbReference type="Gene3D" id="3.30.9.60">
    <property type="match status" value="1"/>
</dbReference>
<dbReference type="OrthoDB" id="16820at2759"/>
<keyword evidence="3" id="KW-1185">Reference proteome</keyword>
<dbReference type="EMBL" id="MU005613">
    <property type="protein sequence ID" value="KAF2678344.1"/>
    <property type="molecule type" value="Genomic_DNA"/>
</dbReference>
<dbReference type="PANTHER" id="PTHR47469">
    <property type="entry name" value="MONOOXYGENASE-LIKE"/>
    <property type="match status" value="1"/>
</dbReference>
<evidence type="ECO:0000313" key="3">
    <source>
        <dbReference type="Proteomes" id="UP000799291"/>
    </source>
</evidence>
<organism evidence="2 3">
    <name type="scientific">Lentithecium fluviatile CBS 122367</name>
    <dbReference type="NCBI Taxonomy" id="1168545"/>
    <lineage>
        <taxon>Eukaryota</taxon>
        <taxon>Fungi</taxon>
        <taxon>Dikarya</taxon>
        <taxon>Ascomycota</taxon>
        <taxon>Pezizomycotina</taxon>
        <taxon>Dothideomycetes</taxon>
        <taxon>Pleosporomycetidae</taxon>
        <taxon>Pleosporales</taxon>
        <taxon>Massarineae</taxon>
        <taxon>Lentitheciaceae</taxon>
        <taxon>Lentithecium</taxon>
    </lineage>
</organism>
<dbReference type="InterPro" id="IPR054707">
    <property type="entry name" value="DhpH_subs-bd"/>
</dbReference>
<dbReference type="PRINTS" id="PR00420">
    <property type="entry name" value="RNGMNOXGNASE"/>
</dbReference>
<proteinExistence type="predicted"/>
<dbReference type="InterPro" id="IPR036188">
    <property type="entry name" value="FAD/NAD-bd_sf"/>
</dbReference>
<feature type="domain" description="2,6-dihydroxypyridine 3-monooxygenase substrate binding" evidence="1">
    <location>
        <begin position="182"/>
        <end position="249"/>
    </location>
</feature>
<dbReference type="Pfam" id="PF22607">
    <property type="entry name" value="FAD_binding-like"/>
    <property type="match status" value="1"/>
</dbReference>
<dbReference type="Proteomes" id="UP000799291">
    <property type="component" value="Unassembled WGS sequence"/>
</dbReference>
<accession>A0A6G1IJC4</accession>
<dbReference type="PANTHER" id="PTHR47469:SF2">
    <property type="entry name" value="OS06G0597600 PROTEIN"/>
    <property type="match status" value="1"/>
</dbReference>
<evidence type="ECO:0000259" key="1">
    <source>
        <dbReference type="Pfam" id="PF22607"/>
    </source>
</evidence>
<dbReference type="SUPFAM" id="SSF51905">
    <property type="entry name" value="FAD/NAD(P)-binding domain"/>
    <property type="match status" value="1"/>
</dbReference>
<dbReference type="SUPFAM" id="SSF54373">
    <property type="entry name" value="FAD-linked reductases, C-terminal domain"/>
    <property type="match status" value="1"/>
</dbReference>
<protein>
    <recommendedName>
        <fullName evidence="1">2,6-dihydroxypyridine 3-monooxygenase substrate binding domain-containing protein</fullName>
    </recommendedName>
</protein>
<evidence type="ECO:0000313" key="2">
    <source>
        <dbReference type="EMBL" id="KAF2678344.1"/>
    </source>
</evidence>
<sequence>MGNEAIVIGGSIAGLMCGIMLKHHGYTVKILEQDVSNSREGHNAGIGLSGEVGAFLKVHDRVGREMMIEGPPGNNKALPQWGTNFLSTSWGLLCRVLRANFDGLTSKAVPNAPHSHEGDGAAVFKNGARVTDMREVLEKVQVQYENVADGMIKSLSAEVVVVADGSTSSMRRTLLPEADRRYLGYMCWRGVVPEELVEKKWNKFYSQRATIEFMDQSYIIIYTIPTDDGDFCTGKSLHNWLWYSRLARAHER</sequence>
<gene>
    <name evidence="2" type="ORF">K458DRAFT_409074</name>
</gene>